<dbReference type="Gene3D" id="2.60.40.10">
    <property type="entry name" value="Immunoglobulins"/>
    <property type="match status" value="1"/>
</dbReference>
<dbReference type="GO" id="GO:0009897">
    <property type="term" value="C:external side of plasma membrane"/>
    <property type="evidence" value="ECO:0007669"/>
    <property type="project" value="TreeGrafter"/>
</dbReference>
<dbReference type="InterPro" id="IPR036179">
    <property type="entry name" value="Ig-like_dom_sf"/>
</dbReference>
<dbReference type="InterPro" id="IPR050208">
    <property type="entry name" value="MHC_class-I_related"/>
</dbReference>
<evidence type="ECO:0000313" key="4">
    <source>
        <dbReference type="Ensembl" id="ENSAMXP00005018194.1"/>
    </source>
</evidence>
<evidence type="ECO:0000259" key="3">
    <source>
        <dbReference type="SMART" id="SM00407"/>
    </source>
</evidence>
<evidence type="ECO:0000313" key="5">
    <source>
        <dbReference type="Proteomes" id="UP000694621"/>
    </source>
</evidence>
<reference evidence="4" key="1">
    <citation type="submission" date="2025-08" db="UniProtKB">
        <authorList>
            <consortium name="Ensembl"/>
        </authorList>
    </citation>
    <scope>IDENTIFICATION</scope>
</reference>
<dbReference type="Proteomes" id="UP000694621">
    <property type="component" value="Unplaced"/>
</dbReference>
<dbReference type="GO" id="GO:0006955">
    <property type="term" value="P:immune response"/>
    <property type="evidence" value="ECO:0007669"/>
    <property type="project" value="TreeGrafter"/>
</dbReference>
<keyword evidence="1" id="KW-0325">Glycoprotein</keyword>
<dbReference type="Ensembl" id="ENSAMXT00005020107.1">
    <property type="protein sequence ID" value="ENSAMXP00005018194.1"/>
    <property type="gene ID" value="ENSAMXG00005009483.1"/>
</dbReference>
<sequence>MFIDSPPPGPNLQSLTCVATGFYPKSLKMILRISGVPISEHQIKSTGVRPSGDGTYNLSKTLEVLENEKLNEYDCYVTHSSLKEPIIECVKTGENKSNISHRYKFLFKYKFNT</sequence>
<dbReference type="Pfam" id="PF07654">
    <property type="entry name" value="C1-set"/>
    <property type="match status" value="1"/>
</dbReference>
<dbReference type="InterPro" id="IPR003597">
    <property type="entry name" value="Ig_C1-set"/>
</dbReference>
<protein>
    <recommendedName>
        <fullName evidence="3">Immunoglobulin C1-set domain-containing protein</fullName>
    </recommendedName>
</protein>
<dbReference type="AlphaFoldDB" id="A0A8B9HTU1"/>
<dbReference type="PANTHER" id="PTHR16675:SF193">
    <property type="entry name" value="LOC571647 PROTEIN-RELATED"/>
    <property type="match status" value="1"/>
</dbReference>
<name>A0A8B9HTU1_ASTMX</name>
<dbReference type="PANTHER" id="PTHR16675">
    <property type="entry name" value="MHC CLASS I-RELATED"/>
    <property type="match status" value="1"/>
</dbReference>
<dbReference type="InterPro" id="IPR003006">
    <property type="entry name" value="Ig/MHC_CS"/>
</dbReference>
<feature type="domain" description="Immunoglobulin C1-set" evidence="3">
    <location>
        <begin position="12"/>
        <end position="85"/>
    </location>
</feature>
<dbReference type="PROSITE" id="PS00290">
    <property type="entry name" value="IG_MHC"/>
    <property type="match status" value="1"/>
</dbReference>
<evidence type="ECO:0000256" key="1">
    <source>
        <dbReference type="ARBA" id="ARBA00023180"/>
    </source>
</evidence>
<dbReference type="InterPro" id="IPR013783">
    <property type="entry name" value="Ig-like_fold"/>
</dbReference>
<keyword evidence="2" id="KW-0393">Immunoglobulin domain</keyword>
<proteinExistence type="predicted"/>
<evidence type="ECO:0000256" key="2">
    <source>
        <dbReference type="ARBA" id="ARBA00023319"/>
    </source>
</evidence>
<accession>A0A8B9HTU1</accession>
<organism evidence="4 5">
    <name type="scientific">Astyanax mexicanus</name>
    <name type="common">Blind cave fish</name>
    <name type="synonym">Astyanax fasciatus mexicanus</name>
    <dbReference type="NCBI Taxonomy" id="7994"/>
    <lineage>
        <taxon>Eukaryota</taxon>
        <taxon>Metazoa</taxon>
        <taxon>Chordata</taxon>
        <taxon>Craniata</taxon>
        <taxon>Vertebrata</taxon>
        <taxon>Euteleostomi</taxon>
        <taxon>Actinopterygii</taxon>
        <taxon>Neopterygii</taxon>
        <taxon>Teleostei</taxon>
        <taxon>Ostariophysi</taxon>
        <taxon>Characiformes</taxon>
        <taxon>Characoidei</taxon>
        <taxon>Acestrorhamphidae</taxon>
        <taxon>Acestrorhamphinae</taxon>
        <taxon>Astyanax</taxon>
    </lineage>
</organism>
<dbReference type="SMART" id="SM00407">
    <property type="entry name" value="IGc1"/>
    <property type="match status" value="1"/>
</dbReference>
<dbReference type="SUPFAM" id="SSF48726">
    <property type="entry name" value="Immunoglobulin"/>
    <property type="match status" value="1"/>
</dbReference>
<dbReference type="GO" id="GO:0005615">
    <property type="term" value="C:extracellular space"/>
    <property type="evidence" value="ECO:0007669"/>
    <property type="project" value="TreeGrafter"/>
</dbReference>